<evidence type="ECO:0000256" key="1">
    <source>
        <dbReference type="ARBA" id="ARBA00004196"/>
    </source>
</evidence>
<feature type="region of interest" description="Disordered" evidence="5">
    <location>
        <begin position="26"/>
        <end position="52"/>
    </location>
</feature>
<dbReference type="Pfam" id="PF00497">
    <property type="entry name" value="SBP_bac_3"/>
    <property type="match status" value="1"/>
</dbReference>
<organism evidence="7 8">
    <name type="scientific">Hominenteromicrobium mulieris</name>
    <dbReference type="NCBI Taxonomy" id="2885357"/>
    <lineage>
        <taxon>Bacteria</taxon>
        <taxon>Bacillati</taxon>
        <taxon>Bacillota</taxon>
        <taxon>Clostridia</taxon>
        <taxon>Eubacteriales</taxon>
        <taxon>Oscillospiraceae</taxon>
        <taxon>Hominenteromicrobium</taxon>
    </lineage>
</organism>
<comment type="similarity">
    <text evidence="2 4">Belongs to the bacterial solute-binding protein 3 family.</text>
</comment>
<dbReference type="AlphaFoldDB" id="A0AAE3AJC4"/>
<keyword evidence="3" id="KW-0732">Signal</keyword>
<dbReference type="InterPro" id="IPR001638">
    <property type="entry name" value="Solute-binding_3/MltF_N"/>
</dbReference>
<evidence type="ECO:0000313" key="7">
    <source>
        <dbReference type="EMBL" id="MCC2137640.1"/>
    </source>
</evidence>
<evidence type="ECO:0000256" key="4">
    <source>
        <dbReference type="RuleBase" id="RU003744"/>
    </source>
</evidence>
<dbReference type="GO" id="GO:0030313">
    <property type="term" value="C:cell envelope"/>
    <property type="evidence" value="ECO:0007669"/>
    <property type="project" value="UniProtKB-SubCell"/>
</dbReference>
<feature type="domain" description="Solute-binding protein family 3/N-terminal" evidence="6">
    <location>
        <begin position="65"/>
        <end position="286"/>
    </location>
</feature>
<accession>A0AAE3AJC4</accession>
<evidence type="ECO:0000256" key="2">
    <source>
        <dbReference type="ARBA" id="ARBA00010333"/>
    </source>
</evidence>
<feature type="compositionally biased region" description="Low complexity" evidence="5">
    <location>
        <begin position="29"/>
        <end position="43"/>
    </location>
</feature>
<sequence>MKRTLSLLMAVLMLTAVVLTGCSSGGTTSGAASSSDASSASSEAESESSAAEENDLLAQIKEKGTITVAMEGTWAPWTYHDADDNLVGYDVEVAQNIAKKLGVEVNFVEGEWDGLLAGLDDGRYDIMVNGVGVTEERAEKYNFSTPYAYNRTAVIVRGDYDEINSMEDLEGKTTANTISSTYATQAEAHGATVTGVDDLNQTIELLLSGRIDATLNAEVVFADYVKEHPEANIKIATFSDEVEKVAIPIRKGDDTATLLAAVNDALKEMSEDGTLTALSEKYFGTDISKE</sequence>
<dbReference type="PROSITE" id="PS01039">
    <property type="entry name" value="SBP_BACTERIAL_3"/>
    <property type="match status" value="1"/>
</dbReference>
<evidence type="ECO:0000256" key="5">
    <source>
        <dbReference type="SAM" id="MobiDB-lite"/>
    </source>
</evidence>
<comment type="caution">
    <text evidence="7">The sequence shown here is derived from an EMBL/GenBank/DDBJ whole genome shotgun (WGS) entry which is preliminary data.</text>
</comment>
<evidence type="ECO:0000256" key="3">
    <source>
        <dbReference type="ARBA" id="ARBA00022729"/>
    </source>
</evidence>
<evidence type="ECO:0000313" key="8">
    <source>
        <dbReference type="Proteomes" id="UP001199424"/>
    </source>
</evidence>
<gene>
    <name evidence="7" type="ORF">LKD31_11545</name>
</gene>
<dbReference type="PROSITE" id="PS51257">
    <property type="entry name" value="PROKAR_LIPOPROTEIN"/>
    <property type="match status" value="1"/>
</dbReference>
<dbReference type="PANTHER" id="PTHR35936:SF35">
    <property type="entry name" value="L-CYSTINE-BINDING PROTEIN TCYJ"/>
    <property type="match status" value="1"/>
</dbReference>
<protein>
    <submittedName>
        <fullName evidence="7">Transporter substrate-binding domain-containing protein</fullName>
    </submittedName>
</protein>
<name>A0AAE3AJC4_9FIRM</name>
<keyword evidence="8" id="KW-1185">Reference proteome</keyword>
<dbReference type="EMBL" id="JAJEQC010000012">
    <property type="protein sequence ID" value="MCC2137640.1"/>
    <property type="molecule type" value="Genomic_DNA"/>
</dbReference>
<reference evidence="7" key="1">
    <citation type="submission" date="2021-10" db="EMBL/GenBank/DDBJ databases">
        <title>Anaerobic single-cell dispensing facilitates the cultivation of human gut bacteria.</title>
        <authorList>
            <person name="Afrizal A."/>
        </authorList>
    </citation>
    <scope>NUCLEOTIDE SEQUENCE</scope>
    <source>
        <strain evidence="7">CLA-AA-H250</strain>
    </source>
</reference>
<dbReference type="Gene3D" id="3.40.190.10">
    <property type="entry name" value="Periplasmic binding protein-like II"/>
    <property type="match status" value="2"/>
</dbReference>
<dbReference type="Proteomes" id="UP001199424">
    <property type="component" value="Unassembled WGS sequence"/>
</dbReference>
<proteinExistence type="inferred from homology"/>
<dbReference type="InterPro" id="IPR018313">
    <property type="entry name" value="SBP_3_CS"/>
</dbReference>
<dbReference type="SUPFAM" id="SSF53850">
    <property type="entry name" value="Periplasmic binding protein-like II"/>
    <property type="match status" value="1"/>
</dbReference>
<dbReference type="PANTHER" id="PTHR35936">
    <property type="entry name" value="MEMBRANE-BOUND LYTIC MUREIN TRANSGLYCOSYLASE F"/>
    <property type="match status" value="1"/>
</dbReference>
<comment type="subcellular location">
    <subcellularLocation>
        <location evidence="1">Cell envelope</location>
    </subcellularLocation>
</comment>
<dbReference type="SMART" id="SM00062">
    <property type="entry name" value="PBPb"/>
    <property type="match status" value="1"/>
</dbReference>
<evidence type="ECO:0000259" key="6">
    <source>
        <dbReference type="SMART" id="SM00062"/>
    </source>
</evidence>
<dbReference type="RefSeq" id="WP_308449820.1">
    <property type="nucleotide sequence ID" value="NZ_JAJEQC010000012.1"/>
</dbReference>